<gene>
    <name evidence="3" type="ORF">SOP97_02110</name>
</gene>
<comment type="caution">
    <text evidence="3">The sequence shown here is derived from an EMBL/GenBank/DDBJ whole genome shotgun (WGS) entry which is preliminary data.</text>
</comment>
<dbReference type="RefSeq" id="WP_322948083.1">
    <property type="nucleotide sequence ID" value="NZ_JAYEET010000003.1"/>
</dbReference>
<dbReference type="Proteomes" id="UP001292571">
    <property type="component" value="Unassembled WGS sequence"/>
</dbReference>
<keyword evidence="4" id="KW-1185">Reference proteome</keyword>
<organism evidence="3 4">
    <name type="scientific">Pseudomonas spirodelae</name>
    <dbReference type="NCBI Taxonomy" id="3101751"/>
    <lineage>
        <taxon>Bacteria</taxon>
        <taxon>Pseudomonadati</taxon>
        <taxon>Pseudomonadota</taxon>
        <taxon>Gammaproteobacteria</taxon>
        <taxon>Pseudomonadales</taxon>
        <taxon>Pseudomonadaceae</taxon>
        <taxon>Pseudomonas</taxon>
    </lineage>
</organism>
<proteinExistence type="predicted"/>
<evidence type="ECO:0000256" key="2">
    <source>
        <dbReference type="SAM" id="SignalP"/>
    </source>
</evidence>
<name>A0ABU5P4N1_9PSED</name>
<feature type="chain" id="PRO_5045529815" description="DUF2946 domain-containing protein" evidence="2">
    <location>
        <begin position="24"/>
        <end position="138"/>
    </location>
</feature>
<dbReference type="EMBL" id="JAYEET010000003">
    <property type="protein sequence ID" value="MEA1604612.1"/>
    <property type="molecule type" value="Genomic_DNA"/>
</dbReference>
<evidence type="ECO:0008006" key="5">
    <source>
        <dbReference type="Google" id="ProtNLM"/>
    </source>
</evidence>
<keyword evidence="2" id="KW-0732">Signal</keyword>
<evidence type="ECO:0000313" key="4">
    <source>
        <dbReference type="Proteomes" id="UP001292571"/>
    </source>
</evidence>
<reference evidence="3 4" key="1">
    <citation type="submission" date="2023-12" db="EMBL/GenBank/DDBJ databases">
        <title>Pseudomonas sp. T5W1.</title>
        <authorList>
            <person name="Maltman C."/>
        </authorList>
    </citation>
    <scope>NUCLEOTIDE SEQUENCE [LARGE SCALE GENOMIC DNA]</scope>
    <source>
        <strain evidence="3 4">T5W1</strain>
    </source>
</reference>
<evidence type="ECO:0000313" key="3">
    <source>
        <dbReference type="EMBL" id="MEA1604612.1"/>
    </source>
</evidence>
<evidence type="ECO:0000256" key="1">
    <source>
        <dbReference type="SAM" id="MobiDB-lite"/>
    </source>
</evidence>
<feature type="region of interest" description="Disordered" evidence="1">
    <location>
        <begin position="44"/>
        <end position="80"/>
    </location>
</feature>
<sequence>MSKTLRTALIWMLMLALPAQSMAAISMQLCAVSQQSDVAGQVAPQMAAHHPGAMQMTQATEASATRAHHTSEQSSNTAPVSDNSLCSLCAFCVGAVALSAVVVTSPPQHAAEPSLARLQQFVGFIAETPDRPPRLFLA</sequence>
<accession>A0ABU5P4N1</accession>
<protein>
    <recommendedName>
        <fullName evidence="5">DUF2946 domain-containing protein</fullName>
    </recommendedName>
</protein>
<feature type="signal peptide" evidence="2">
    <location>
        <begin position="1"/>
        <end position="23"/>
    </location>
</feature>